<feature type="domain" description="Release factor glutamine methyltransferase N-terminal" evidence="7">
    <location>
        <begin position="5"/>
        <end position="74"/>
    </location>
</feature>
<dbReference type="Pfam" id="PF17827">
    <property type="entry name" value="PrmC_N"/>
    <property type="match status" value="1"/>
</dbReference>
<dbReference type="RefSeq" id="WP_078923825.1">
    <property type="nucleotide sequence ID" value="NZ_FUYB01000022.1"/>
</dbReference>
<name>A0A1T4XTT2_9GAMM</name>
<feature type="binding site" evidence="5">
    <location>
        <position position="170"/>
    </location>
    <ligand>
        <name>S-adenosyl-L-methionine</name>
        <dbReference type="ChEBI" id="CHEBI:59789"/>
    </ligand>
</feature>
<dbReference type="CDD" id="cd02440">
    <property type="entry name" value="AdoMet_MTases"/>
    <property type="match status" value="1"/>
</dbReference>
<dbReference type="Gene3D" id="3.40.50.150">
    <property type="entry name" value="Vaccinia Virus protein VP39"/>
    <property type="match status" value="1"/>
</dbReference>
<dbReference type="PROSITE" id="PS00092">
    <property type="entry name" value="N6_MTASE"/>
    <property type="match status" value="1"/>
</dbReference>
<evidence type="ECO:0000256" key="5">
    <source>
        <dbReference type="HAMAP-Rule" id="MF_02126"/>
    </source>
</evidence>
<keyword evidence="2 5" id="KW-0808">Transferase</keyword>
<comment type="function">
    <text evidence="5">Methylates the class 1 translation termination release factors RF1/PrfA and RF2/PrfB on the glutamine residue of the universally conserved GGQ motif.</text>
</comment>
<proteinExistence type="inferred from homology"/>
<evidence type="ECO:0000259" key="7">
    <source>
        <dbReference type="Pfam" id="PF17827"/>
    </source>
</evidence>
<dbReference type="InterPro" id="IPR007848">
    <property type="entry name" value="Small_mtfrase_dom"/>
</dbReference>
<evidence type="ECO:0000313" key="8">
    <source>
        <dbReference type="EMBL" id="SKA92495.1"/>
    </source>
</evidence>
<evidence type="ECO:0000256" key="4">
    <source>
        <dbReference type="ARBA" id="ARBA00048391"/>
    </source>
</evidence>
<dbReference type="InterPro" id="IPR029063">
    <property type="entry name" value="SAM-dependent_MTases_sf"/>
</dbReference>
<dbReference type="PANTHER" id="PTHR18895:SF74">
    <property type="entry name" value="MTRF1L RELEASE FACTOR GLUTAMINE METHYLTRANSFERASE"/>
    <property type="match status" value="1"/>
</dbReference>
<evidence type="ECO:0000256" key="3">
    <source>
        <dbReference type="ARBA" id="ARBA00022691"/>
    </source>
</evidence>
<dbReference type="GO" id="GO:0102559">
    <property type="term" value="F:peptide chain release factor N(5)-glutamine methyltransferase activity"/>
    <property type="evidence" value="ECO:0007669"/>
    <property type="project" value="UniProtKB-EC"/>
</dbReference>
<dbReference type="InterPro" id="IPR050320">
    <property type="entry name" value="N5-glutamine_MTase"/>
</dbReference>
<feature type="binding site" evidence="5">
    <location>
        <begin position="186"/>
        <end position="189"/>
    </location>
    <ligand>
        <name>substrate</name>
    </ligand>
</feature>
<evidence type="ECO:0000256" key="2">
    <source>
        <dbReference type="ARBA" id="ARBA00022679"/>
    </source>
</evidence>
<keyword evidence="9" id="KW-1185">Reference proteome</keyword>
<accession>A0A1T4XTT2</accession>
<keyword evidence="1 5" id="KW-0489">Methyltransferase</keyword>
<dbReference type="EMBL" id="FUYB01000022">
    <property type="protein sequence ID" value="SKA92495.1"/>
    <property type="molecule type" value="Genomic_DNA"/>
</dbReference>
<feature type="domain" description="Methyltransferase small" evidence="6">
    <location>
        <begin position="102"/>
        <end position="194"/>
    </location>
</feature>
<dbReference type="OrthoDB" id="9800643at2"/>
<dbReference type="STRING" id="92487.SAMN02745130_03383"/>
<dbReference type="Proteomes" id="UP000190460">
    <property type="component" value="Unassembled WGS sequence"/>
</dbReference>
<dbReference type="FunFam" id="3.40.50.150:FF:000053">
    <property type="entry name" value="Release factor glutamine methyltransferase"/>
    <property type="match status" value="1"/>
</dbReference>
<dbReference type="GO" id="GO:0032259">
    <property type="term" value="P:methylation"/>
    <property type="evidence" value="ECO:0007669"/>
    <property type="project" value="UniProtKB-KW"/>
</dbReference>
<gene>
    <name evidence="5" type="primary">prmC</name>
    <name evidence="8" type="ORF">SAMN02745130_03383</name>
</gene>
<evidence type="ECO:0000313" key="9">
    <source>
        <dbReference type="Proteomes" id="UP000190460"/>
    </source>
</evidence>
<dbReference type="PANTHER" id="PTHR18895">
    <property type="entry name" value="HEMK METHYLTRANSFERASE"/>
    <property type="match status" value="1"/>
</dbReference>
<reference evidence="8 9" key="1">
    <citation type="submission" date="2017-02" db="EMBL/GenBank/DDBJ databases">
        <authorList>
            <person name="Peterson S.W."/>
        </authorList>
    </citation>
    <scope>NUCLEOTIDE SEQUENCE [LARGE SCALE GENOMIC DNA]</scope>
    <source>
        <strain evidence="8 9">ATCC 49788</strain>
    </source>
</reference>
<keyword evidence="3 5" id="KW-0949">S-adenosyl-L-methionine</keyword>
<dbReference type="InterPro" id="IPR004556">
    <property type="entry name" value="HemK-like"/>
</dbReference>
<feature type="binding site" evidence="5">
    <location>
        <position position="186"/>
    </location>
    <ligand>
        <name>S-adenosyl-L-methionine</name>
        <dbReference type="ChEBI" id="CHEBI:59789"/>
    </ligand>
</feature>
<dbReference type="InterPro" id="IPR002052">
    <property type="entry name" value="DNA_methylase_N6_adenine_CS"/>
</dbReference>
<dbReference type="Gene3D" id="1.10.8.10">
    <property type="entry name" value="DNA helicase RuvA subunit, C-terminal domain"/>
    <property type="match status" value="1"/>
</dbReference>
<dbReference type="InterPro" id="IPR019874">
    <property type="entry name" value="RF_methyltr_PrmC"/>
</dbReference>
<comment type="catalytic activity">
    <reaction evidence="4 5">
        <text>L-glutaminyl-[peptide chain release factor] + S-adenosyl-L-methionine = N(5)-methyl-L-glutaminyl-[peptide chain release factor] + S-adenosyl-L-homocysteine + H(+)</text>
        <dbReference type="Rhea" id="RHEA:42896"/>
        <dbReference type="Rhea" id="RHEA-COMP:10271"/>
        <dbReference type="Rhea" id="RHEA-COMP:10272"/>
        <dbReference type="ChEBI" id="CHEBI:15378"/>
        <dbReference type="ChEBI" id="CHEBI:30011"/>
        <dbReference type="ChEBI" id="CHEBI:57856"/>
        <dbReference type="ChEBI" id="CHEBI:59789"/>
        <dbReference type="ChEBI" id="CHEBI:61891"/>
        <dbReference type="EC" id="2.1.1.297"/>
    </reaction>
</comment>
<dbReference type="SUPFAM" id="SSF53335">
    <property type="entry name" value="S-adenosyl-L-methionine-dependent methyltransferases"/>
    <property type="match status" value="1"/>
</dbReference>
<feature type="binding site" evidence="5">
    <location>
        <position position="142"/>
    </location>
    <ligand>
        <name>S-adenosyl-L-methionine</name>
        <dbReference type="ChEBI" id="CHEBI:59789"/>
    </ligand>
</feature>
<sequence length="280" mass="30953">MQIREALQQASRYLESSSDSARLDAELLLGKVLGKPRSYLFTWPEKELKPEESHQFQSLLAQRLQGQPVAYLLGYREFWGMELEVSPATLIPRPDTELIVELALEHLAQTVAPRILDLGTGTGAIALALAKERPDAHILALDNSVAALAVAQRNQHRLGFSHVNWLASNWLSALAPAKQFSLIVSNPPYIAEHDPHLSQGDLRFEPRSALSSGAQGLADLSYLIQTVPDYLQAGGWLMLEHGYTQGAEVAAVFTDTGYTELACYQDLAEHDRVSLGRYPR</sequence>
<comment type="similarity">
    <text evidence="5">Belongs to the protein N5-glutamine methyltransferase family. PrmC subfamily.</text>
</comment>
<feature type="binding site" evidence="5">
    <location>
        <begin position="119"/>
        <end position="123"/>
    </location>
    <ligand>
        <name>S-adenosyl-L-methionine</name>
        <dbReference type="ChEBI" id="CHEBI:59789"/>
    </ligand>
</feature>
<dbReference type="EC" id="2.1.1.297" evidence="5"/>
<dbReference type="Pfam" id="PF05175">
    <property type="entry name" value="MTS"/>
    <property type="match status" value="1"/>
</dbReference>
<evidence type="ECO:0000256" key="1">
    <source>
        <dbReference type="ARBA" id="ARBA00022603"/>
    </source>
</evidence>
<dbReference type="InterPro" id="IPR040758">
    <property type="entry name" value="PrmC_N"/>
</dbReference>
<dbReference type="AlphaFoldDB" id="A0A1T4XTT2"/>
<evidence type="ECO:0000259" key="6">
    <source>
        <dbReference type="Pfam" id="PF05175"/>
    </source>
</evidence>
<dbReference type="HAMAP" id="MF_02126">
    <property type="entry name" value="RF_methyltr_PrmC"/>
    <property type="match status" value="1"/>
</dbReference>
<organism evidence="8 9">
    <name type="scientific">Thiothrix eikelboomii</name>
    <dbReference type="NCBI Taxonomy" id="92487"/>
    <lineage>
        <taxon>Bacteria</taxon>
        <taxon>Pseudomonadati</taxon>
        <taxon>Pseudomonadota</taxon>
        <taxon>Gammaproteobacteria</taxon>
        <taxon>Thiotrichales</taxon>
        <taxon>Thiotrichaceae</taxon>
        <taxon>Thiothrix</taxon>
    </lineage>
</organism>
<dbReference type="GO" id="GO:0003676">
    <property type="term" value="F:nucleic acid binding"/>
    <property type="evidence" value="ECO:0007669"/>
    <property type="project" value="InterPro"/>
</dbReference>
<dbReference type="NCBIfam" id="TIGR00536">
    <property type="entry name" value="hemK_fam"/>
    <property type="match status" value="1"/>
</dbReference>
<dbReference type="NCBIfam" id="TIGR03534">
    <property type="entry name" value="RF_mod_PrmC"/>
    <property type="match status" value="1"/>
</dbReference>
<protein>
    <recommendedName>
        <fullName evidence="5">Release factor glutamine methyltransferase</fullName>
        <shortName evidence="5">RF MTase</shortName>
        <ecNumber evidence="5">2.1.1.297</ecNumber>
    </recommendedName>
    <alternativeName>
        <fullName evidence="5">N5-glutamine methyltransferase PrmC</fullName>
    </alternativeName>
    <alternativeName>
        <fullName evidence="5">Protein-(glutamine-N5) MTase PrmC</fullName>
    </alternativeName>
    <alternativeName>
        <fullName evidence="5">Protein-glutamine N-methyltransferase PrmC</fullName>
    </alternativeName>
</protein>